<evidence type="ECO:0000313" key="1">
    <source>
        <dbReference type="EMBL" id="KAJ9125081.1"/>
    </source>
</evidence>
<reference evidence="1" key="1">
    <citation type="submission" date="2023-04" db="EMBL/GenBank/DDBJ databases">
        <title>Draft Genome sequencing of Naganishia species isolated from polar environments using Oxford Nanopore Technology.</title>
        <authorList>
            <person name="Leo P."/>
            <person name="Venkateswaran K."/>
        </authorList>
    </citation>
    <scope>NUCLEOTIDE SEQUENCE</scope>
    <source>
        <strain evidence="1">MNA-CCFEE 5425</strain>
    </source>
</reference>
<evidence type="ECO:0000313" key="2">
    <source>
        <dbReference type="Proteomes" id="UP001243375"/>
    </source>
</evidence>
<name>A0ACC2XPY9_9TREE</name>
<proteinExistence type="predicted"/>
<feature type="non-terminal residue" evidence="1">
    <location>
        <position position="135"/>
    </location>
</feature>
<dbReference type="EMBL" id="JASBWU010000001">
    <property type="protein sequence ID" value="KAJ9125081.1"/>
    <property type="molecule type" value="Genomic_DNA"/>
</dbReference>
<accession>A0ACC2XPY9</accession>
<gene>
    <name evidence="1" type="ORF">QFC22_000034</name>
</gene>
<organism evidence="1 2">
    <name type="scientific">Naganishia vaughanmartiniae</name>
    <dbReference type="NCBI Taxonomy" id="1424756"/>
    <lineage>
        <taxon>Eukaryota</taxon>
        <taxon>Fungi</taxon>
        <taxon>Dikarya</taxon>
        <taxon>Basidiomycota</taxon>
        <taxon>Agaricomycotina</taxon>
        <taxon>Tremellomycetes</taxon>
        <taxon>Filobasidiales</taxon>
        <taxon>Filobasidiaceae</taxon>
        <taxon>Naganishia</taxon>
    </lineage>
</organism>
<keyword evidence="2" id="KW-1185">Reference proteome</keyword>
<dbReference type="Proteomes" id="UP001243375">
    <property type="component" value="Unassembled WGS sequence"/>
</dbReference>
<sequence length="135" mass="14127">MKQDLKAQALAPDSNFNHDDRKEDPSTTTTAPVHTALHPLAALPSLRKNVLYLLCCLAVAADCLVACALVTATEIVARDQDLTSGGNAVWILSASAMAFAACIPLGGRLADVSPPQWWFVGGSLGVSCFALGNSF</sequence>
<comment type="caution">
    <text evidence="1">The sequence shown here is derived from an EMBL/GenBank/DDBJ whole genome shotgun (WGS) entry which is preliminary data.</text>
</comment>
<protein>
    <submittedName>
        <fullName evidence="1">Uncharacterized protein</fullName>
    </submittedName>
</protein>